<keyword evidence="3 7" id="KW-0597">Phosphoprotein</keyword>
<sequence length="406" mass="45260">MTDTPHKKNMRLLLVDDEEQFREALARRLKKRGMTPVQAANGPECLAILETHPADVIVSDVKMPGMDGIELLGLIKAQHPETEVILLTGHGNTSEGVAGIKSGAFDYLMKPLEFDHLFSKIRQACEKVDRLREQREEAEFRKNMEQQMIITERLAALGTLATGVAHEINNPLAIIRESVGWMSLMLRKEELADMPRKADFEKALDKIEKGVERARRITHQLLGFVRKNDAVSAEVHPEELIEEALRLLARETAYKEIDIDCVVDDDARTLFSDPYQIRQILLNLITNAVHATGSRGRISVRVKAAGASVQISITDTGQGIPEENLNRIFEPFFTTKCPGKGTGLGLFVSRGIVQRLGGTIFVASQLGKGTTFTISLPRSGQPLREEIESPEHTRFSILSKIKKVLQ</sequence>
<dbReference type="EMBL" id="BEXT01000001">
    <property type="protein sequence ID" value="GBC62289.1"/>
    <property type="molecule type" value="Genomic_DNA"/>
</dbReference>
<evidence type="ECO:0000259" key="9">
    <source>
        <dbReference type="PROSITE" id="PS50109"/>
    </source>
</evidence>
<dbReference type="InterPro" id="IPR036097">
    <property type="entry name" value="HisK_dim/P_sf"/>
</dbReference>
<evidence type="ECO:0000256" key="8">
    <source>
        <dbReference type="SAM" id="Coils"/>
    </source>
</evidence>
<comment type="catalytic activity">
    <reaction evidence="1">
        <text>ATP + protein L-histidine = ADP + protein N-phospho-L-histidine.</text>
        <dbReference type="EC" id="2.7.13.3"/>
    </reaction>
</comment>
<dbReference type="PROSITE" id="PS50110">
    <property type="entry name" value="RESPONSE_REGULATORY"/>
    <property type="match status" value="1"/>
</dbReference>
<evidence type="ECO:0000313" key="11">
    <source>
        <dbReference type="EMBL" id="GBC62289.1"/>
    </source>
</evidence>
<organism evidence="11 12">
    <name type="scientific">Desulfonema ishimotonii</name>
    <dbReference type="NCBI Taxonomy" id="45657"/>
    <lineage>
        <taxon>Bacteria</taxon>
        <taxon>Pseudomonadati</taxon>
        <taxon>Thermodesulfobacteriota</taxon>
        <taxon>Desulfobacteria</taxon>
        <taxon>Desulfobacterales</taxon>
        <taxon>Desulfococcaceae</taxon>
        <taxon>Desulfonema</taxon>
    </lineage>
</organism>
<dbReference type="InterPro" id="IPR011006">
    <property type="entry name" value="CheY-like_superfamily"/>
</dbReference>
<feature type="coiled-coil region" evidence="8">
    <location>
        <begin position="121"/>
        <end position="148"/>
    </location>
</feature>
<dbReference type="SUPFAM" id="SSF47384">
    <property type="entry name" value="Homodimeric domain of signal transducing histidine kinase"/>
    <property type="match status" value="1"/>
</dbReference>
<dbReference type="InterPro" id="IPR003661">
    <property type="entry name" value="HisK_dim/P_dom"/>
</dbReference>
<dbReference type="FunFam" id="3.40.50.2300:FF:000018">
    <property type="entry name" value="DNA-binding transcriptional regulator NtrC"/>
    <property type="match status" value="1"/>
</dbReference>
<dbReference type="OrthoDB" id="9777714at2"/>
<dbReference type="PANTHER" id="PTHR43547">
    <property type="entry name" value="TWO-COMPONENT HISTIDINE KINASE"/>
    <property type="match status" value="1"/>
</dbReference>
<dbReference type="Gene3D" id="1.10.287.130">
    <property type="match status" value="1"/>
</dbReference>
<dbReference type="Proteomes" id="UP000288096">
    <property type="component" value="Unassembled WGS sequence"/>
</dbReference>
<dbReference type="PANTHER" id="PTHR43547:SF2">
    <property type="entry name" value="HYBRID SIGNAL TRANSDUCTION HISTIDINE KINASE C"/>
    <property type="match status" value="1"/>
</dbReference>
<dbReference type="AlphaFoldDB" id="A0A401FZ83"/>
<keyword evidence="12" id="KW-1185">Reference proteome</keyword>
<dbReference type="SUPFAM" id="SSF52172">
    <property type="entry name" value="CheY-like"/>
    <property type="match status" value="1"/>
</dbReference>
<dbReference type="InterPro" id="IPR036890">
    <property type="entry name" value="HATPase_C_sf"/>
</dbReference>
<dbReference type="GO" id="GO:0000155">
    <property type="term" value="F:phosphorelay sensor kinase activity"/>
    <property type="evidence" value="ECO:0007669"/>
    <property type="project" value="InterPro"/>
</dbReference>
<evidence type="ECO:0000256" key="2">
    <source>
        <dbReference type="ARBA" id="ARBA00012438"/>
    </source>
</evidence>
<dbReference type="Pfam" id="PF02518">
    <property type="entry name" value="HATPase_c"/>
    <property type="match status" value="1"/>
</dbReference>
<keyword evidence="8" id="KW-0175">Coiled coil</keyword>
<dbReference type="EC" id="2.7.13.3" evidence="2"/>
<feature type="modified residue" description="4-aspartylphosphate" evidence="7">
    <location>
        <position position="60"/>
    </location>
</feature>
<dbReference type="SMART" id="SM00388">
    <property type="entry name" value="HisKA"/>
    <property type="match status" value="1"/>
</dbReference>
<keyword evidence="5" id="KW-0805">Transcription regulation</keyword>
<accession>A0A401FZ83</accession>
<feature type="domain" description="Histidine kinase" evidence="9">
    <location>
        <begin position="163"/>
        <end position="380"/>
    </location>
</feature>
<evidence type="ECO:0000259" key="10">
    <source>
        <dbReference type="PROSITE" id="PS50110"/>
    </source>
</evidence>
<feature type="domain" description="Response regulatory" evidence="10">
    <location>
        <begin position="11"/>
        <end position="125"/>
    </location>
</feature>
<dbReference type="Gene3D" id="3.40.50.2300">
    <property type="match status" value="1"/>
</dbReference>
<keyword evidence="4" id="KW-0902">Two-component regulatory system</keyword>
<proteinExistence type="predicted"/>
<dbReference type="InterPro" id="IPR001789">
    <property type="entry name" value="Sig_transdc_resp-reg_receiver"/>
</dbReference>
<dbReference type="PRINTS" id="PR00344">
    <property type="entry name" value="BCTRLSENSOR"/>
</dbReference>
<dbReference type="Pfam" id="PF00512">
    <property type="entry name" value="HisKA"/>
    <property type="match status" value="1"/>
</dbReference>
<protein>
    <recommendedName>
        <fullName evidence="2">histidine kinase</fullName>
        <ecNumber evidence="2">2.7.13.3</ecNumber>
    </recommendedName>
</protein>
<dbReference type="RefSeq" id="WP_124329473.1">
    <property type="nucleotide sequence ID" value="NZ_BEXT01000001.1"/>
</dbReference>
<keyword evidence="11" id="KW-0418">Kinase</keyword>
<keyword evidence="11" id="KW-0808">Transferase</keyword>
<dbReference type="SMART" id="SM00448">
    <property type="entry name" value="REC"/>
    <property type="match status" value="1"/>
</dbReference>
<dbReference type="Pfam" id="PF00072">
    <property type="entry name" value="Response_reg"/>
    <property type="match status" value="1"/>
</dbReference>
<gene>
    <name evidence="11" type="ORF">DENIS_3258</name>
</gene>
<dbReference type="InterPro" id="IPR004358">
    <property type="entry name" value="Sig_transdc_His_kin-like_C"/>
</dbReference>
<evidence type="ECO:0000256" key="4">
    <source>
        <dbReference type="ARBA" id="ARBA00023012"/>
    </source>
</evidence>
<dbReference type="PROSITE" id="PS50109">
    <property type="entry name" value="HIS_KIN"/>
    <property type="match status" value="1"/>
</dbReference>
<dbReference type="CDD" id="cd00082">
    <property type="entry name" value="HisKA"/>
    <property type="match status" value="1"/>
</dbReference>
<reference evidence="12" key="2">
    <citation type="submission" date="2019-01" db="EMBL/GenBank/DDBJ databases">
        <title>Genome sequence of Desulfonema ishimotonii strain Tokyo 01.</title>
        <authorList>
            <person name="Fukui M."/>
        </authorList>
    </citation>
    <scope>NUCLEOTIDE SEQUENCE [LARGE SCALE GENOMIC DNA]</scope>
    <source>
        <strain evidence="12">Tokyo 01</strain>
    </source>
</reference>
<dbReference type="InterPro" id="IPR005467">
    <property type="entry name" value="His_kinase_dom"/>
</dbReference>
<keyword evidence="6" id="KW-0804">Transcription</keyword>
<evidence type="ECO:0000256" key="7">
    <source>
        <dbReference type="PROSITE-ProRule" id="PRU00169"/>
    </source>
</evidence>
<reference evidence="12" key="1">
    <citation type="submission" date="2017-11" db="EMBL/GenBank/DDBJ databases">
        <authorList>
            <person name="Watanabe M."/>
            <person name="Kojima H."/>
        </authorList>
    </citation>
    <scope>NUCLEOTIDE SEQUENCE [LARGE SCALE GENOMIC DNA]</scope>
    <source>
        <strain evidence="12">Tokyo 01</strain>
    </source>
</reference>
<evidence type="ECO:0000256" key="6">
    <source>
        <dbReference type="ARBA" id="ARBA00023163"/>
    </source>
</evidence>
<evidence type="ECO:0000256" key="1">
    <source>
        <dbReference type="ARBA" id="ARBA00000085"/>
    </source>
</evidence>
<dbReference type="SUPFAM" id="SSF55874">
    <property type="entry name" value="ATPase domain of HSP90 chaperone/DNA topoisomerase II/histidine kinase"/>
    <property type="match status" value="1"/>
</dbReference>
<comment type="caution">
    <text evidence="11">The sequence shown here is derived from an EMBL/GenBank/DDBJ whole genome shotgun (WGS) entry which is preliminary data.</text>
</comment>
<name>A0A401FZ83_9BACT</name>
<dbReference type="InterPro" id="IPR003594">
    <property type="entry name" value="HATPase_dom"/>
</dbReference>
<evidence type="ECO:0000313" key="12">
    <source>
        <dbReference type="Proteomes" id="UP000288096"/>
    </source>
</evidence>
<dbReference type="Gene3D" id="3.30.565.10">
    <property type="entry name" value="Histidine kinase-like ATPase, C-terminal domain"/>
    <property type="match status" value="1"/>
</dbReference>
<evidence type="ECO:0000256" key="5">
    <source>
        <dbReference type="ARBA" id="ARBA00023015"/>
    </source>
</evidence>
<dbReference type="SMART" id="SM00387">
    <property type="entry name" value="HATPase_c"/>
    <property type="match status" value="1"/>
</dbReference>
<evidence type="ECO:0000256" key="3">
    <source>
        <dbReference type="ARBA" id="ARBA00022553"/>
    </source>
</evidence>